<evidence type="ECO:0000313" key="4">
    <source>
        <dbReference type="Proteomes" id="UP000036325"/>
    </source>
</evidence>
<evidence type="ECO:0000256" key="1">
    <source>
        <dbReference type="SAM" id="MobiDB-lite"/>
    </source>
</evidence>
<dbReference type="EMBL" id="JYLF01000003">
    <property type="protein sequence ID" value="KMN14290.1"/>
    <property type="molecule type" value="Genomic_DNA"/>
</dbReference>
<dbReference type="SUPFAM" id="SSF140591">
    <property type="entry name" value="Type III secretion system domain"/>
    <property type="match status" value="1"/>
</dbReference>
<reference evidence="3 4" key="1">
    <citation type="submission" date="2015-02" db="EMBL/GenBank/DDBJ databases">
        <title>Pseudomonas helleri sp. nov. and Pseudomonas weihenstephanensis sp. nov., isolated from raw cows milk.</title>
        <authorList>
            <person name="von Neubeck M."/>
            <person name="Huptas C."/>
            <person name="Wenning M."/>
            <person name="Scherer S."/>
        </authorList>
    </citation>
    <scope>NUCLEOTIDE SEQUENCE [LARGE SCALE GENOMIC DNA]</scope>
    <source>
        <strain evidence="3 4">DSM 29166</strain>
    </source>
</reference>
<dbReference type="OrthoDB" id="5810262at2"/>
<dbReference type="AlphaFoldDB" id="A0A0J6II36"/>
<gene>
    <name evidence="3" type="ORF">TU86_09865</name>
</gene>
<accession>A0A0J6II36</accession>
<dbReference type="PATRIC" id="fig|1608994.3.peg.2593"/>
<dbReference type="Gene3D" id="6.10.250.670">
    <property type="match status" value="1"/>
</dbReference>
<dbReference type="Proteomes" id="UP000036325">
    <property type="component" value="Unassembled WGS sequence"/>
</dbReference>
<sequence length="291" mass="31926">MANIQNLLAPTAQPDREVEPSRNPDPRLSGSFQGERVQYISTSQSMADAAEELTFAFSERVEKSLAKRKISDGQARLSEVQEMLEEYLHKVPDLERQQKLETLVAQLASGQLTNMAQLKAYLKGFSGEVSHQFVALSFARQTLATKTDARALLALIDQALLQMADEHGAAIETGLSIGPLALHAEQQGVGDVQALRDTYRDAVLDYKGLSAAWNDIQARFASSAIEGVTSFMMKALSADLDSQQTRLDPIKLERVMSDMSKLRILAGLSDQVHALWKALVTGEQGHGIRAF</sequence>
<dbReference type="NCBIfam" id="TIGR02568">
    <property type="entry name" value="LcrE"/>
    <property type="match status" value="1"/>
</dbReference>
<comment type="caution">
    <text evidence="3">The sequence shown here is derived from an EMBL/GenBank/DDBJ whole genome shotgun (WGS) entry which is preliminary data.</text>
</comment>
<dbReference type="Gene3D" id="1.10.150.630">
    <property type="match status" value="1"/>
</dbReference>
<evidence type="ECO:0000259" key="2">
    <source>
        <dbReference type="Pfam" id="PF07201"/>
    </source>
</evidence>
<dbReference type="GO" id="GO:0050709">
    <property type="term" value="P:negative regulation of protein secretion"/>
    <property type="evidence" value="ECO:0007669"/>
    <property type="project" value="InterPro"/>
</dbReference>
<dbReference type="Pfam" id="PF07201">
    <property type="entry name" value="HrpJ"/>
    <property type="match status" value="1"/>
</dbReference>
<proteinExistence type="predicted"/>
<dbReference type="GO" id="GO:0019867">
    <property type="term" value="C:outer membrane"/>
    <property type="evidence" value="ECO:0007669"/>
    <property type="project" value="InterPro"/>
</dbReference>
<feature type="compositionally biased region" description="Basic and acidic residues" evidence="1">
    <location>
        <begin position="14"/>
        <end position="25"/>
    </location>
</feature>
<dbReference type="InterPro" id="IPR013401">
    <property type="entry name" value="T3SS_LcrE"/>
</dbReference>
<dbReference type="RefSeq" id="WP_048364104.1">
    <property type="nucleotide sequence ID" value="NZ_JYLF01000003.1"/>
</dbReference>
<dbReference type="GO" id="GO:0030254">
    <property type="term" value="P:protein secretion by the type III secretion system"/>
    <property type="evidence" value="ECO:0007669"/>
    <property type="project" value="InterPro"/>
</dbReference>
<dbReference type="GO" id="GO:0009986">
    <property type="term" value="C:cell surface"/>
    <property type="evidence" value="ECO:0007669"/>
    <property type="project" value="InterPro"/>
</dbReference>
<dbReference type="InterPro" id="IPR010812">
    <property type="entry name" value="HrpJ-like"/>
</dbReference>
<feature type="domain" description="Hypersensitivity response secretion-like HrpJ" evidence="2">
    <location>
        <begin position="57"/>
        <end position="220"/>
    </location>
</feature>
<dbReference type="STRING" id="1608994.TU86_09865"/>
<organism evidence="3 4">
    <name type="scientific">Pseudomonas weihenstephanensis</name>
    <dbReference type="NCBI Taxonomy" id="1608994"/>
    <lineage>
        <taxon>Bacteria</taxon>
        <taxon>Pseudomonadati</taxon>
        <taxon>Pseudomonadota</taxon>
        <taxon>Gammaproteobacteria</taxon>
        <taxon>Pseudomonadales</taxon>
        <taxon>Pseudomonadaceae</taxon>
        <taxon>Pseudomonas</taxon>
    </lineage>
</organism>
<evidence type="ECO:0000313" key="3">
    <source>
        <dbReference type="EMBL" id="KMN14290.1"/>
    </source>
</evidence>
<protein>
    <submittedName>
        <fullName evidence="3">Type III secretion protein</fullName>
    </submittedName>
</protein>
<name>A0A0J6II36_9PSED</name>
<feature type="region of interest" description="Disordered" evidence="1">
    <location>
        <begin position="1"/>
        <end position="31"/>
    </location>
</feature>